<organism evidence="4 5">
    <name type="scientific">Seriola lalandi dorsalis</name>
    <dbReference type="NCBI Taxonomy" id="1841481"/>
    <lineage>
        <taxon>Eukaryota</taxon>
        <taxon>Metazoa</taxon>
        <taxon>Chordata</taxon>
        <taxon>Craniata</taxon>
        <taxon>Vertebrata</taxon>
        <taxon>Euteleostomi</taxon>
        <taxon>Actinopterygii</taxon>
        <taxon>Neopterygii</taxon>
        <taxon>Teleostei</taxon>
        <taxon>Neoteleostei</taxon>
        <taxon>Acanthomorphata</taxon>
        <taxon>Carangaria</taxon>
        <taxon>Carangiformes</taxon>
        <taxon>Carangidae</taxon>
        <taxon>Seriola</taxon>
    </lineage>
</organism>
<dbReference type="InterPro" id="IPR008211">
    <property type="entry name" value="Laminin_N"/>
</dbReference>
<evidence type="ECO:0000259" key="3">
    <source>
        <dbReference type="PROSITE" id="PS51117"/>
    </source>
</evidence>
<name>A0A3B4WXX1_SERLL</name>
<proteinExistence type="predicted"/>
<dbReference type="Ensembl" id="ENSSLDT00000010383.1">
    <property type="protein sequence ID" value="ENSSLDP00000010019.1"/>
    <property type="gene ID" value="ENSSLDG00000007993.1"/>
</dbReference>
<feature type="domain" description="Laminin N-terminal" evidence="3">
    <location>
        <begin position="18"/>
        <end position="81"/>
    </location>
</feature>
<dbReference type="GeneTree" id="ENSGT00940000156003"/>
<keyword evidence="1" id="KW-1015">Disulfide bond</keyword>
<dbReference type="Pfam" id="PF00055">
    <property type="entry name" value="Laminin_N"/>
    <property type="match status" value="1"/>
</dbReference>
<dbReference type="Proteomes" id="UP000261360">
    <property type="component" value="Unplaced"/>
</dbReference>
<dbReference type="PROSITE" id="PS51117">
    <property type="entry name" value="LAMININ_NTER"/>
    <property type="match status" value="1"/>
</dbReference>
<sequence length="81" mass="8856">FHNKSLCYHLPELSDVCTEGSCYPATGDLLIGRAHQLSSTSTCGLSRPEPFCIVSHLQVNSTPEQPVLSSEMMETRLCVCV</sequence>
<keyword evidence="2" id="KW-0424">Laminin EGF-like domain</keyword>
<reference evidence="4" key="2">
    <citation type="submission" date="2025-09" db="UniProtKB">
        <authorList>
            <consortium name="Ensembl"/>
        </authorList>
    </citation>
    <scope>IDENTIFICATION</scope>
</reference>
<dbReference type="AlphaFoldDB" id="A0A3B4WXX1"/>
<evidence type="ECO:0000313" key="4">
    <source>
        <dbReference type="Ensembl" id="ENSSLDP00000010019.1"/>
    </source>
</evidence>
<dbReference type="STRING" id="1841481.ENSSLDP00000010019"/>
<protein>
    <recommendedName>
        <fullName evidence="3">Laminin N-terminal domain-containing protein</fullName>
    </recommendedName>
</protein>
<evidence type="ECO:0000313" key="5">
    <source>
        <dbReference type="Proteomes" id="UP000261360"/>
    </source>
</evidence>
<accession>A0A3B4WXX1</accession>
<reference evidence="4" key="1">
    <citation type="submission" date="2025-08" db="UniProtKB">
        <authorList>
            <consortium name="Ensembl"/>
        </authorList>
    </citation>
    <scope>IDENTIFICATION</scope>
</reference>
<dbReference type="Gene3D" id="2.60.120.260">
    <property type="entry name" value="Galactose-binding domain-like"/>
    <property type="match status" value="1"/>
</dbReference>
<evidence type="ECO:0000256" key="2">
    <source>
        <dbReference type="ARBA" id="ARBA00023292"/>
    </source>
</evidence>
<keyword evidence="5" id="KW-1185">Reference proteome</keyword>
<evidence type="ECO:0000256" key="1">
    <source>
        <dbReference type="ARBA" id="ARBA00023157"/>
    </source>
</evidence>